<dbReference type="AlphaFoldDB" id="A0A1J0KRX8"/>
<gene>
    <name evidence="1" type="ORF">KX01_372</name>
</gene>
<evidence type="ECO:0000313" key="1">
    <source>
        <dbReference type="EMBL" id="APC96497.1"/>
    </source>
</evidence>
<accession>A0A1J0KRX8</accession>
<proteinExistence type="predicted"/>
<dbReference type="EMBL" id="CP009654">
    <property type="protein sequence ID" value="APC96497.1"/>
    <property type="molecule type" value="Genomic_DNA"/>
</dbReference>
<dbReference type="KEGG" id="frc:KX01_372"/>
<organism evidence="1 2">
    <name type="scientific">Francisella frigiditurris</name>
    <dbReference type="NCBI Taxonomy" id="1542390"/>
    <lineage>
        <taxon>Bacteria</taxon>
        <taxon>Pseudomonadati</taxon>
        <taxon>Pseudomonadota</taxon>
        <taxon>Gammaproteobacteria</taxon>
        <taxon>Thiotrichales</taxon>
        <taxon>Francisellaceae</taxon>
        <taxon>Francisella</taxon>
    </lineage>
</organism>
<keyword evidence="2" id="KW-1185">Reference proteome</keyword>
<evidence type="ECO:0000313" key="2">
    <source>
        <dbReference type="Proteomes" id="UP000182521"/>
    </source>
</evidence>
<dbReference type="Proteomes" id="UP000182521">
    <property type="component" value="Chromosome"/>
</dbReference>
<name>A0A1J0KRX8_9GAMM</name>
<reference evidence="2" key="1">
    <citation type="submission" date="2014-10" db="EMBL/GenBank/DDBJ databases">
        <authorList>
            <person name="Kuske C.R."/>
            <person name="Challacombe J.F."/>
            <person name="Daligault H.E."/>
            <person name="Davenport K.W."/>
            <person name="Johnson S.L."/>
            <person name="Siddaramappa S."/>
            <person name="Petersen J.M."/>
        </authorList>
    </citation>
    <scope>NUCLEOTIDE SEQUENCE [LARGE SCALE GENOMIC DNA]</scope>
    <source>
        <strain evidence="2">CA97-1460</strain>
    </source>
</reference>
<sequence length="35" mass="3998">MSNYKSMDESTTSDIENVLEGLNKYCDSDYLVGIY</sequence>
<protein>
    <submittedName>
        <fullName evidence="1">Uncharacterized protein</fullName>
    </submittedName>
</protein>